<dbReference type="AlphaFoldDB" id="A0A382JRX8"/>
<evidence type="ECO:0000313" key="1">
    <source>
        <dbReference type="EMBL" id="SVC14415.1"/>
    </source>
</evidence>
<accession>A0A382JRX8</accession>
<dbReference type="EMBL" id="UINC01075838">
    <property type="protein sequence ID" value="SVC14415.1"/>
    <property type="molecule type" value="Genomic_DNA"/>
</dbReference>
<gene>
    <name evidence="1" type="ORF">METZ01_LOCUS267269</name>
</gene>
<sequence>MKQLIMISLILLLGACGTIPTIPEPPKALIDYKPPAWVLSGGGAFTDKDGKAFYGVGSATGIKNFSLQRQVADD</sequence>
<proteinExistence type="predicted"/>
<dbReference type="PROSITE" id="PS51257">
    <property type="entry name" value="PROKAR_LIPOPROTEIN"/>
    <property type="match status" value="1"/>
</dbReference>
<reference evidence="1" key="1">
    <citation type="submission" date="2018-05" db="EMBL/GenBank/DDBJ databases">
        <authorList>
            <person name="Lanie J.A."/>
            <person name="Ng W.-L."/>
            <person name="Kazmierczak K.M."/>
            <person name="Andrzejewski T.M."/>
            <person name="Davidsen T.M."/>
            <person name="Wayne K.J."/>
            <person name="Tettelin H."/>
            <person name="Glass J.I."/>
            <person name="Rusch D."/>
            <person name="Podicherti R."/>
            <person name="Tsui H.-C.T."/>
            <person name="Winkler M.E."/>
        </authorList>
    </citation>
    <scope>NUCLEOTIDE SEQUENCE</scope>
</reference>
<feature type="non-terminal residue" evidence="1">
    <location>
        <position position="74"/>
    </location>
</feature>
<name>A0A382JRX8_9ZZZZ</name>
<protein>
    <submittedName>
        <fullName evidence="1">Uncharacterized protein</fullName>
    </submittedName>
</protein>
<organism evidence="1">
    <name type="scientific">marine metagenome</name>
    <dbReference type="NCBI Taxonomy" id="408172"/>
    <lineage>
        <taxon>unclassified sequences</taxon>
        <taxon>metagenomes</taxon>
        <taxon>ecological metagenomes</taxon>
    </lineage>
</organism>